<reference evidence="1 3" key="5">
    <citation type="journal article" date="2002" name="Genome Biol.">
        <title>Heterochromatic sequences in a Drosophila whole-genome shotgun assembly.</title>
        <authorList>
            <person name="Hoskins R.A."/>
            <person name="Smith C.D."/>
            <person name="Carlson J.W."/>
            <person name="Carvalho A.B."/>
            <person name="Halpern A."/>
            <person name="Kaminker J.S."/>
            <person name="Kennedy C."/>
            <person name="Mungall C.J."/>
            <person name="Sullivan B.A."/>
            <person name="Sutton G.G."/>
            <person name="Yasuhara J.C."/>
            <person name="Wakimoto B.T."/>
            <person name="Myers E.W."/>
            <person name="Celniker S.E."/>
            <person name="Rubin G.M."/>
            <person name="Karpen G.H."/>
        </authorList>
    </citation>
    <scope>NUCLEOTIDE SEQUENCE [LARGE SCALE GENOMIC DNA]</scope>
    <source>
        <strain evidence="3">Berkeley</strain>
    </source>
</reference>
<dbReference type="Bgee" id="FBgn0264552">
    <property type="expression patterns" value="Expressed in male accessory gland main cell (Drosophila) in male reproductive gland and 8 other cell types or tissues"/>
</dbReference>
<dbReference type="FlyBase" id="FBgn0264552">
    <property type="gene designation" value="CG43931"/>
</dbReference>
<protein>
    <submittedName>
        <fullName evidence="1">Uncharacterized protein</fullName>
    </submittedName>
</protein>
<reference evidence="1 3" key="3">
    <citation type="journal article" date="2002" name="Genome Biol.">
        <title>Annotation of the Drosophila melanogaster euchromatic genome: a systematic review.</title>
        <authorList>
            <person name="Misra S."/>
            <person name="Crosby M.A."/>
            <person name="Mungall C.J."/>
            <person name="Matthews B.B."/>
            <person name="Campbell K.S."/>
            <person name="Hradecky P."/>
            <person name="Huang Y."/>
            <person name="Kaminker J.S."/>
            <person name="Millburn G.H."/>
            <person name="Prochnik S.E."/>
            <person name="Smith C.D."/>
            <person name="Tupy J.L."/>
            <person name="Whitfied E.J."/>
            <person name="Bayraktaroglu L."/>
            <person name="Berman B.P."/>
            <person name="Bettencourt B.R."/>
            <person name="Celniker S.E."/>
            <person name="de Grey A.D."/>
            <person name="Drysdale R.A."/>
            <person name="Harris N.L."/>
            <person name="Richter J."/>
            <person name="Russo S."/>
            <person name="Schroeder A.J."/>
            <person name="Shu S.Q."/>
            <person name="Stapleton M."/>
            <person name="Yamada C."/>
            <person name="Ashburner M."/>
            <person name="Gelbart W.M."/>
            <person name="Rubin G.M."/>
            <person name="Lewis S.E."/>
        </authorList>
    </citation>
    <scope>GENOME REANNOTATION</scope>
    <source>
        <strain evidence="3">Berkeley</strain>
    </source>
</reference>
<keyword evidence="3" id="KW-1185">Reference proteome</keyword>
<reference evidence="1 3" key="8">
    <citation type="journal article" date="2007" name="Science">
        <title>Sequence finishing and mapping of Drosophila melanogaster heterochromatin.</title>
        <authorList>
            <person name="Hoskins R.A."/>
            <person name="Carlson J.W."/>
            <person name="Kennedy C."/>
            <person name="Acevedo D."/>
            <person name="Evans-Holm M."/>
            <person name="Frise E."/>
            <person name="Wan K.H."/>
            <person name="Park S."/>
            <person name="Mendez-Lago M."/>
            <person name="Rossi F."/>
            <person name="Villasante A."/>
            <person name="Dimitri P."/>
            <person name="Karpen G.H."/>
            <person name="Celniker S.E."/>
        </authorList>
    </citation>
    <scope>NUCLEOTIDE SEQUENCE [LARGE SCALE GENOMIC DNA]</scope>
    <source>
        <strain evidence="3">Berkeley</strain>
    </source>
</reference>
<reference evidence="1 3" key="10">
    <citation type="journal article" date="2015" name="G3 (Bethesda)">
        <title>Gene Model Annotations for Drosophila melanogaster: The Rule-Benders.</title>
        <authorList>
            <consortium name="FlyBase Consortium"/>
            <person name="Crosby M.A."/>
            <person name="Gramates L.S."/>
            <person name="Dos Santos G."/>
            <person name="Matthews B.B."/>
            <person name="St Pierre S.E."/>
            <person name="Zhou P."/>
            <person name="Schroeder A.J."/>
            <person name="Falls K."/>
            <person name="Emmert D.B."/>
            <person name="Russo S.M."/>
            <person name="Gelbart W.M."/>
            <person name="null"/>
        </authorList>
    </citation>
    <scope>NUCLEOTIDE SEQUENCE [LARGE SCALE GENOMIC DNA]</scope>
    <source>
        <strain evidence="3">Berkeley</strain>
    </source>
</reference>
<reference evidence="1 3" key="1">
    <citation type="journal article" date="2000" name="Science">
        <title>The genome sequence of Drosophila melanogaster.</title>
        <authorList>
            <person name="Adams M.D."/>
            <person name="Celniker S.E."/>
            <person name="Holt R.A."/>
            <person name="Evans C.A."/>
            <person name="Gocayne J.D."/>
            <person name="Amanatides P.G."/>
            <person name="Scherer S.E."/>
            <person name="Li P.W."/>
            <person name="Hoskins R.A."/>
            <person name="Galle R.F."/>
            <person name="George R.A."/>
            <person name="Lewis S.E."/>
            <person name="Richards S."/>
            <person name="Ashburner M."/>
            <person name="Henderson S.N."/>
            <person name="Sutton G.G."/>
            <person name="Wortman J.R."/>
            <person name="Yandell M.D."/>
            <person name="Zhang Q."/>
            <person name="Chen L.X."/>
            <person name="Brandon R.C."/>
            <person name="Rogers Y.H."/>
            <person name="Blazej R.G."/>
            <person name="Champe M."/>
            <person name="Pfeiffer B.D."/>
            <person name="Wan K.H."/>
            <person name="Doyle C."/>
            <person name="Baxter E.G."/>
            <person name="Helt G."/>
            <person name="Nelson C.R."/>
            <person name="Gabor G.L."/>
            <person name="Abril J.F."/>
            <person name="Agbayani A."/>
            <person name="An H.J."/>
            <person name="Andrews-Pfannkoch C."/>
            <person name="Baldwin D."/>
            <person name="Ballew R.M."/>
            <person name="Basu A."/>
            <person name="Baxendale J."/>
            <person name="Bayraktaroglu L."/>
            <person name="Beasley E.M."/>
            <person name="Beeson K.Y."/>
            <person name="Benos P.V."/>
            <person name="Berman B.P."/>
            <person name="Bhandari D."/>
            <person name="Bolshakov S."/>
            <person name="Borkova D."/>
            <person name="Botchan M.R."/>
            <person name="Bouck J."/>
            <person name="Brokstein P."/>
            <person name="Brottier P."/>
            <person name="Burtis K.C."/>
            <person name="Busam D.A."/>
            <person name="Butler H."/>
            <person name="Cadieu E."/>
            <person name="Center A."/>
            <person name="Chandra I."/>
            <person name="Cherry J.M."/>
            <person name="Cawley S."/>
            <person name="Dahlke C."/>
            <person name="Davenport L.B."/>
            <person name="Davies P."/>
            <person name="de Pablos B."/>
            <person name="Delcher A."/>
            <person name="Deng Z."/>
            <person name="Mays A.D."/>
            <person name="Dew I."/>
            <person name="Dietz S.M."/>
            <person name="Dodson K."/>
            <person name="Doup L.E."/>
            <person name="Downes M."/>
            <person name="Dugan-Rocha S."/>
            <person name="Dunkov B.C."/>
            <person name="Dunn P."/>
            <person name="Durbin K.J."/>
            <person name="Evangelista C.C."/>
            <person name="Ferraz C."/>
            <person name="Ferriera S."/>
            <person name="Fleischmann W."/>
            <person name="Fosler C."/>
            <person name="Gabrielian A.E."/>
            <person name="Garg N.S."/>
            <person name="Gelbart W.M."/>
            <person name="Glasser K."/>
            <person name="Glodek A."/>
            <person name="Gong F."/>
            <person name="Gorrell J.H."/>
            <person name="Gu Z."/>
            <person name="Guan P."/>
            <person name="Harris M."/>
            <person name="Harris N.L."/>
            <person name="Harvey D."/>
            <person name="Heiman T.J."/>
            <person name="Hernandez J.R."/>
            <person name="Houck J."/>
            <person name="Hostin D."/>
            <person name="Houston K.A."/>
            <person name="Howland T.J."/>
            <person name="Wei M.H."/>
            <person name="Ibegwam C."/>
            <person name="Jalali M."/>
            <person name="Kalush F."/>
            <person name="Karpen G.H."/>
            <person name="Ke Z."/>
            <person name="Kennison J.A."/>
            <person name="Ketchum K.A."/>
            <person name="Kimmel B.E."/>
            <person name="Kodira C.D."/>
            <person name="Kraft C."/>
            <person name="Kravitz S."/>
            <person name="Kulp D."/>
            <person name="Lai Z."/>
            <person name="Lasko P."/>
            <person name="Lei Y."/>
            <person name="Levitsky A.A."/>
            <person name="Li J."/>
            <person name="Li Z."/>
            <person name="Liang Y."/>
            <person name="Lin X."/>
            <person name="Liu X."/>
            <person name="Mattei B."/>
            <person name="McIntosh T.C."/>
            <person name="McLeod M.P."/>
            <person name="McPherson D."/>
            <person name="Merkulov G."/>
            <person name="Milshina N.V."/>
            <person name="Mobarry C."/>
            <person name="Morris J."/>
            <person name="Moshrefi A."/>
            <person name="Mount S.M."/>
            <person name="Moy M."/>
            <person name="Murphy B."/>
            <person name="Murphy L."/>
            <person name="Muzny D.M."/>
            <person name="Nelson D.L."/>
            <person name="Nelson D.R."/>
            <person name="Nelson K.A."/>
            <person name="Nixon K."/>
            <person name="Nusskern D.R."/>
            <person name="Pacleb J.M."/>
            <person name="Palazzolo M."/>
            <person name="Pittman G.S."/>
            <person name="Pan S."/>
            <person name="Pollard J."/>
            <person name="Puri V."/>
            <person name="Reese M.G."/>
            <person name="Reinert K."/>
            <person name="Remington K."/>
            <person name="Saunders R.D."/>
            <person name="Scheeler F."/>
            <person name="Shen H."/>
            <person name="Shue B.C."/>
            <person name="Siden-Kiamos I."/>
            <person name="Simpson M."/>
            <person name="Skupski M.P."/>
            <person name="Smith T."/>
            <person name="Spier E."/>
            <person name="Spradling A.C."/>
            <person name="Stapleton M."/>
            <person name="Strong R."/>
            <person name="Sun E."/>
            <person name="Svirskas R."/>
            <person name="Tector C."/>
            <person name="Turner R."/>
            <person name="Venter E."/>
            <person name="Wang A.H."/>
            <person name="Wang X."/>
            <person name="Wang Z.Y."/>
            <person name="Wassarman D.A."/>
            <person name="Weinstock G.M."/>
            <person name="Weissenbach J."/>
            <person name="Williams S.M."/>
            <person name="WoodageT"/>
            <person name="Worley K.C."/>
            <person name="Wu D."/>
            <person name="Yang S."/>
            <person name="Yao Q.A."/>
            <person name="Ye J."/>
            <person name="Yeh R.F."/>
            <person name="Zaveri J.S."/>
            <person name="Zhan M."/>
            <person name="Zhang G."/>
            <person name="Zhao Q."/>
            <person name="Zheng L."/>
            <person name="Zheng X.H."/>
            <person name="Zhong F.N."/>
            <person name="Zhong W."/>
            <person name="Zhou X."/>
            <person name="Zhu S."/>
            <person name="Zhu X."/>
            <person name="Smith H.O."/>
            <person name="Gibbs R.A."/>
            <person name="Myers E.W."/>
            <person name="Rubin G.M."/>
            <person name="Venter J.C."/>
        </authorList>
    </citation>
    <scope>NUCLEOTIDE SEQUENCE [LARGE SCALE GENOMIC DNA]</scope>
    <source>
        <strain evidence="3">Berkeley</strain>
    </source>
</reference>
<dbReference type="VEuPathDB" id="VectorBase:FBgn0264552"/>
<evidence type="ECO:0000313" key="2">
    <source>
        <dbReference type="FlyBase" id="FBgn0264552"/>
    </source>
</evidence>
<accession>M9PG24</accession>
<dbReference type="RefSeq" id="NP_001262132.1">
    <property type="nucleotide sequence ID" value="NM_001275203.1"/>
</dbReference>
<proteinExistence type="predicted"/>
<reference evidence="1 3" key="11">
    <citation type="journal article" date="2015" name="Genome Res.">
        <title>The Release 6 reference sequence of the Drosophila melanogaster genome.</title>
        <authorList>
            <person name="Hoskins R.A."/>
            <person name="Carlson J.W."/>
            <person name="Wan K.H."/>
            <person name="Park S."/>
            <person name="Mendez I."/>
            <person name="Galle S.E."/>
            <person name="Booth B.W."/>
            <person name="Pfeiffer B.D."/>
            <person name="George R.A."/>
            <person name="Svirskas R."/>
            <person name="Krzywinski M."/>
            <person name="Schein J."/>
            <person name="Accardo M.C."/>
            <person name="Damia E."/>
            <person name="Messina G."/>
            <person name="Mendez-Lago M."/>
            <person name="de Pablos B."/>
            <person name="Demakova O.V."/>
            <person name="Andreyeva E.N."/>
            <person name="Boldyreva L.V."/>
            <person name="Marra M."/>
            <person name="Carvalho A.B."/>
            <person name="Dimitri P."/>
            <person name="Villasante A."/>
            <person name="Zhimulev I.F."/>
            <person name="Rubin G.M."/>
            <person name="Karpen G.H."/>
            <person name="Celniker S.E."/>
        </authorList>
    </citation>
    <scope>NUCLEOTIDE SEQUENCE [LARGE SCALE GENOMIC DNA]</scope>
    <source>
        <strain evidence="3">Berkeley</strain>
    </source>
</reference>
<dbReference type="InParanoid" id="M9PG24"/>
<reference evidence="1 3" key="4">
    <citation type="journal article" date="2002" name="Genome Biol.">
        <title>The transposable elements of the Drosophila melanogaster euchromatin: a genomics perspective.</title>
        <authorList>
            <person name="Kaminker J.S."/>
            <person name="Bergman C.M."/>
            <person name="Kronmiller B."/>
            <person name="Carlson J."/>
            <person name="Svirskas R."/>
            <person name="Patel S."/>
            <person name="Frise E."/>
            <person name="Wheeler D.A."/>
            <person name="Lewis S.E."/>
            <person name="Rubin G.M."/>
            <person name="Ashburner M."/>
            <person name="Celniker S.E."/>
        </authorList>
    </citation>
    <scope>NUCLEOTIDE SEQUENCE [LARGE SCALE GENOMIC DNA]</scope>
    <source>
        <strain evidence="3">Berkeley</strain>
    </source>
</reference>
<reference evidence="1 3" key="9">
    <citation type="journal article" date="2015" name="G3 (Bethesda)">
        <title>Gene Model Annotations for Drosophila melanogaster: Impact of High-Throughput Data.</title>
        <authorList>
            <consortium name="FlyBase Consortium"/>
            <person name="Matthews B.B."/>
            <person name="Dos Santos G."/>
            <person name="Crosby M.A."/>
            <person name="Emmert D.B."/>
            <person name="St Pierre S.E."/>
            <person name="Gramates L.S."/>
            <person name="Zhou P."/>
            <person name="Schroeder A.J."/>
            <person name="Falls K."/>
            <person name="Strelets V."/>
            <person name="Russo S.M."/>
            <person name="Gelbart W.M."/>
            <person name="null"/>
        </authorList>
    </citation>
    <scope>NUCLEOTIDE SEQUENCE [LARGE SCALE GENOMIC DNA]</scope>
    <source>
        <strain evidence="3">Berkeley</strain>
    </source>
</reference>
<organism evidence="1 3">
    <name type="scientific">Drosophila melanogaster</name>
    <name type="common">Fruit fly</name>
    <dbReference type="NCBI Taxonomy" id="7227"/>
    <lineage>
        <taxon>Eukaryota</taxon>
        <taxon>Metazoa</taxon>
        <taxon>Ecdysozoa</taxon>
        <taxon>Arthropoda</taxon>
        <taxon>Hexapoda</taxon>
        <taxon>Insecta</taxon>
        <taxon>Pterygota</taxon>
        <taxon>Neoptera</taxon>
        <taxon>Endopterygota</taxon>
        <taxon>Diptera</taxon>
        <taxon>Brachycera</taxon>
        <taxon>Muscomorpha</taxon>
        <taxon>Ephydroidea</taxon>
        <taxon>Drosophilidae</taxon>
        <taxon>Drosophila</taxon>
        <taxon>Sophophora</taxon>
    </lineage>
</organism>
<dbReference type="BioGRID-ORCS" id="14462897">
    <property type="hits" value="0 hits in 1 CRISPR screen"/>
</dbReference>
<evidence type="ECO:0000313" key="3">
    <source>
        <dbReference type="Proteomes" id="UP000000803"/>
    </source>
</evidence>
<name>M9PG24_DROME</name>
<reference evidence="1 3" key="7">
    <citation type="journal article" date="2007" name="Science">
        <title>The Release 5.1 annotation of Drosophila melanogaster heterochromatin.</title>
        <authorList>
            <person name="Smith C.D."/>
            <person name="Shu S."/>
            <person name="Mungall C.J."/>
            <person name="Karpen G.H."/>
        </authorList>
    </citation>
    <scope>NUCLEOTIDE SEQUENCE [LARGE SCALE GENOMIC DNA]</scope>
    <source>
        <strain evidence="3">Berkeley</strain>
    </source>
</reference>
<gene>
    <name evidence="1" type="primary">Dmel\CG43931</name>
    <name evidence="1 2" type="ORF">CG43931</name>
    <name evidence="1" type="ORF">Dmel_CG43931</name>
</gene>
<sequence>MDASCLFGWVGIHNKPGPDQHRNYEEVTKATATEHLEQQQKPKTICTHRRQQMLLRCCLVPLTAAICWRCGCRSRCRCFYPNIQHPRQDSKSKYSSTC</sequence>
<dbReference type="OrthoDB" id="7844994at2759"/>
<dbReference type="PaxDb" id="7227-FBpp0305478"/>
<reference evidence="1 3" key="6">
    <citation type="journal article" date="2005" name="PLoS Comput. Biol.">
        <title>Combined evidence annotation of transposable elements in genome sequences.</title>
        <authorList>
            <person name="Quesneville H."/>
            <person name="Bergman C.M."/>
            <person name="Andrieu O."/>
            <person name="Autard D."/>
            <person name="Nouaud D."/>
            <person name="Ashburner M."/>
            <person name="Anxolabehere D."/>
        </authorList>
    </citation>
    <scope>NUCLEOTIDE SEQUENCE [LARGE SCALE GENOMIC DNA]</scope>
    <source>
        <strain evidence="3">Berkeley</strain>
    </source>
</reference>
<dbReference type="GeneID" id="14462897"/>
<reference evidence="1 3" key="2">
    <citation type="journal article" date="2002" name="Genome Biol.">
        <title>Finishing a whole-genome shotgun: release 3 of the Drosophila melanogaster euchromatic genome sequence.</title>
        <authorList>
            <person name="Celniker S.E."/>
            <person name="Wheeler D.A."/>
            <person name="Kronmiller B."/>
            <person name="Carlson J.W."/>
            <person name="Halpern A."/>
            <person name="Patel S."/>
            <person name="Adams M."/>
            <person name="Champe M."/>
            <person name="Dugan S.P."/>
            <person name="Frise E."/>
            <person name="Hodgson A."/>
            <person name="George R.A."/>
            <person name="Hoskins R.A."/>
            <person name="Laverty T."/>
            <person name="Muzny D.M."/>
            <person name="Nelson C.R."/>
            <person name="Pacleb J.M."/>
            <person name="Park S."/>
            <person name="Pfeiffer B.D."/>
            <person name="Richards S."/>
            <person name="Sodergren E.J."/>
            <person name="Svirskas R."/>
            <person name="Tabor P.E."/>
            <person name="Wan K."/>
            <person name="Stapleton M."/>
            <person name="Sutton G.G."/>
            <person name="Venter C."/>
            <person name="Weinstock G."/>
            <person name="Scherer S.E."/>
            <person name="Myers E.W."/>
            <person name="Gibbs R.A."/>
            <person name="Rubin G.M."/>
        </authorList>
    </citation>
    <scope>NUCLEOTIDE SEQUENCE [LARGE SCALE GENOMIC DNA]</scope>
    <source>
        <strain evidence="3">Berkeley</strain>
    </source>
</reference>
<dbReference type="AGR" id="FB:FBgn0264552"/>
<dbReference type="AlphaFoldDB" id="M9PG24"/>
<dbReference type="Proteomes" id="UP000000803">
    <property type="component" value="Chromosome 3L"/>
</dbReference>
<dbReference type="EMBL" id="AE014296">
    <property type="protein sequence ID" value="AGB94825.1"/>
    <property type="molecule type" value="Genomic_DNA"/>
</dbReference>
<dbReference type="HOGENOM" id="CLU_2335803_0_0_1"/>
<dbReference type="KEGG" id="dme:Dmel_CG43931"/>
<evidence type="ECO:0000313" key="1">
    <source>
        <dbReference type="EMBL" id="AGB94825.1"/>
    </source>
</evidence>